<evidence type="ECO:0000313" key="3">
    <source>
        <dbReference type="Proteomes" id="UP000799428"/>
    </source>
</evidence>
<gene>
    <name evidence="2" type="ORF">K504DRAFT_374490</name>
</gene>
<reference evidence="2" key="1">
    <citation type="journal article" date="2020" name="Stud. Mycol.">
        <title>101 Dothideomycetes genomes: a test case for predicting lifestyles and emergence of pathogens.</title>
        <authorList>
            <person name="Haridas S."/>
            <person name="Albert R."/>
            <person name="Binder M."/>
            <person name="Bloem J."/>
            <person name="Labutti K."/>
            <person name="Salamov A."/>
            <person name="Andreopoulos B."/>
            <person name="Baker S."/>
            <person name="Barry K."/>
            <person name="Bills G."/>
            <person name="Bluhm B."/>
            <person name="Cannon C."/>
            <person name="Castanera R."/>
            <person name="Culley D."/>
            <person name="Daum C."/>
            <person name="Ezra D."/>
            <person name="Gonzalez J."/>
            <person name="Henrissat B."/>
            <person name="Kuo A."/>
            <person name="Liang C."/>
            <person name="Lipzen A."/>
            <person name="Lutzoni F."/>
            <person name="Magnuson J."/>
            <person name="Mondo S."/>
            <person name="Nolan M."/>
            <person name="Ohm R."/>
            <person name="Pangilinan J."/>
            <person name="Park H.-J."/>
            <person name="Ramirez L."/>
            <person name="Alfaro M."/>
            <person name="Sun H."/>
            <person name="Tritt A."/>
            <person name="Yoshinaga Y."/>
            <person name="Zwiers L.-H."/>
            <person name="Turgeon B."/>
            <person name="Goodwin S."/>
            <person name="Spatafora J."/>
            <person name="Crous P."/>
            <person name="Grigoriev I."/>
        </authorList>
    </citation>
    <scope>NUCLEOTIDE SEQUENCE</scope>
    <source>
        <strain evidence="2">CBS 279.74</strain>
    </source>
</reference>
<dbReference type="EMBL" id="MU005767">
    <property type="protein sequence ID" value="KAF2711895.1"/>
    <property type="molecule type" value="Genomic_DNA"/>
</dbReference>
<dbReference type="OrthoDB" id="542013at2759"/>
<dbReference type="Gene3D" id="3.40.50.720">
    <property type="entry name" value="NAD(P)-binding Rossmann-like Domain"/>
    <property type="match status" value="1"/>
</dbReference>
<proteinExistence type="predicted"/>
<dbReference type="SUPFAM" id="SSF51735">
    <property type="entry name" value="NAD(P)-binding Rossmann-fold domains"/>
    <property type="match status" value="1"/>
</dbReference>
<dbReference type="InterPro" id="IPR036291">
    <property type="entry name" value="NAD(P)-bd_dom_sf"/>
</dbReference>
<sequence>MSAQLGKHASSHAGVLQNFRRQLFQSVPPIPPAISLVGKTVLVTGSNVGLGLECARHFLKLRASRLIMGVRSVQKGEAAKASLRDEFPGVRIDVWLLDMESFASVKAFAAKCEKEIDRLHVAILNAGLAKDKFERVKEGREHEVTIQVNYLSTALLATLLIPNMKPTSSSPGPGRLSIVSSNASLGVKLVDPGETGLLDSLDRPDKFGGFPQYCISKNLITAFGARLAENVDPNEVIVNTVNPGATHGTAFIRDVSWIVKAVMGLVFGILGRTAVDASRIYVHACLVLGKESHGSYTDWLIRPWPVMIYKDRSIYDKLWNETMKEFLDVGVNVDGLLNEAKQ</sequence>
<evidence type="ECO:0000256" key="1">
    <source>
        <dbReference type="ARBA" id="ARBA00023002"/>
    </source>
</evidence>
<dbReference type="InterPro" id="IPR002347">
    <property type="entry name" value="SDR_fam"/>
</dbReference>
<keyword evidence="1" id="KW-0560">Oxidoreductase</keyword>
<dbReference type="GO" id="GO:0016491">
    <property type="term" value="F:oxidoreductase activity"/>
    <property type="evidence" value="ECO:0007669"/>
    <property type="project" value="UniProtKB-KW"/>
</dbReference>
<dbReference type="PRINTS" id="PR00081">
    <property type="entry name" value="GDHRDH"/>
</dbReference>
<dbReference type="Pfam" id="PF00106">
    <property type="entry name" value="adh_short"/>
    <property type="match status" value="1"/>
</dbReference>
<name>A0A6G1KH69_9PLEO</name>
<protein>
    <submittedName>
        <fullName evidence="2">NAD(P)-binding protein</fullName>
    </submittedName>
</protein>
<dbReference type="PANTHER" id="PTHR43157">
    <property type="entry name" value="PHOSPHATIDYLINOSITOL-GLYCAN BIOSYNTHESIS CLASS F PROTEIN-RELATED"/>
    <property type="match status" value="1"/>
</dbReference>
<dbReference type="PANTHER" id="PTHR43157:SF35">
    <property type="entry name" value="DEHYDROGENASE_REDUCTASE FAMILY PROTEIN, PUTATIVE-RELATED"/>
    <property type="match status" value="1"/>
</dbReference>
<dbReference type="AlphaFoldDB" id="A0A6G1KH69"/>
<keyword evidence="3" id="KW-1185">Reference proteome</keyword>
<accession>A0A6G1KH69</accession>
<organism evidence="2 3">
    <name type="scientific">Pleomassaria siparia CBS 279.74</name>
    <dbReference type="NCBI Taxonomy" id="1314801"/>
    <lineage>
        <taxon>Eukaryota</taxon>
        <taxon>Fungi</taxon>
        <taxon>Dikarya</taxon>
        <taxon>Ascomycota</taxon>
        <taxon>Pezizomycotina</taxon>
        <taxon>Dothideomycetes</taxon>
        <taxon>Pleosporomycetidae</taxon>
        <taxon>Pleosporales</taxon>
        <taxon>Pleomassariaceae</taxon>
        <taxon>Pleomassaria</taxon>
    </lineage>
</organism>
<dbReference type="Proteomes" id="UP000799428">
    <property type="component" value="Unassembled WGS sequence"/>
</dbReference>
<evidence type="ECO:0000313" key="2">
    <source>
        <dbReference type="EMBL" id="KAF2711895.1"/>
    </source>
</evidence>